<evidence type="ECO:0000256" key="9">
    <source>
        <dbReference type="ARBA" id="ARBA00048248"/>
    </source>
</evidence>
<feature type="binding site" evidence="11">
    <location>
        <position position="35"/>
    </location>
    <ligand>
        <name>L-tyrosine</name>
        <dbReference type="ChEBI" id="CHEBI:58315"/>
    </ligand>
</feature>
<dbReference type="EC" id="6.1.1.1" evidence="11"/>
<dbReference type="Gene3D" id="1.10.240.10">
    <property type="entry name" value="Tyrosyl-Transfer RNA Synthetase"/>
    <property type="match status" value="1"/>
</dbReference>
<dbReference type="InterPro" id="IPR036986">
    <property type="entry name" value="S4_RNA-bd_sf"/>
</dbReference>
<dbReference type="InterPro" id="IPR024088">
    <property type="entry name" value="Tyr-tRNA-ligase_bac-type"/>
</dbReference>
<dbReference type="CDD" id="cd00165">
    <property type="entry name" value="S4"/>
    <property type="match status" value="1"/>
</dbReference>
<dbReference type="InterPro" id="IPR002305">
    <property type="entry name" value="aa-tRNA-synth_Ic"/>
</dbReference>
<keyword evidence="2 11" id="KW-0963">Cytoplasm</keyword>
<dbReference type="Gene3D" id="3.10.290.10">
    <property type="entry name" value="RNA-binding S4 domain"/>
    <property type="match status" value="1"/>
</dbReference>
<organism evidence="14 15">
    <name type="scientific">Clostridium paridis</name>
    <dbReference type="NCBI Taxonomy" id="2803863"/>
    <lineage>
        <taxon>Bacteria</taxon>
        <taxon>Bacillati</taxon>
        <taxon>Bacillota</taxon>
        <taxon>Clostridia</taxon>
        <taxon>Eubacteriales</taxon>
        <taxon>Clostridiaceae</taxon>
        <taxon>Clostridium</taxon>
    </lineage>
</organism>
<evidence type="ECO:0000256" key="10">
    <source>
        <dbReference type="ARBA" id="ARBA00060965"/>
    </source>
</evidence>
<evidence type="ECO:0000256" key="7">
    <source>
        <dbReference type="ARBA" id="ARBA00022917"/>
    </source>
</evidence>
<evidence type="ECO:0000313" key="15">
    <source>
        <dbReference type="Proteomes" id="UP000623681"/>
    </source>
</evidence>
<dbReference type="Gene3D" id="3.40.50.620">
    <property type="entry name" value="HUPs"/>
    <property type="match status" value="1"/>
</dbReference>
<comment type="caution">
    <text evidence="14">The sequence shown here is derived from an EMBL/GenBank/DDBJ whole genome shotgun (WGS) entry which is preliminary data.</text>
</comment>
<dbReference type="PANTHER" id="PTHR11766:SF0">
    <property type="entry name" value="TYROSINE--TRNA LIGASE, MITOCHONDRIAL"/>
    <property type="match status" value="1"/>
</dbReference>
<dbReference type="Proteomes" id="UP000623681">
    <property type="component" value="Unassembled WGS sequence"/>
</dbReference>
<gene>
    <name evidence="11" type="primary">tyrS</name>
    <name evidence="14" type="ORF">JK634_19320</name>
</gene>
<dbReference type="CDD" id="cd00805">
    <property type="entry name" value="TyrRS_core"/>
    <property type="match status" value="1"/>
</dbReference>
<dbReference type="GO" id="GO:0006437">
    <property type="term" value="P:tyrosyl-tRNA aminoacylation"/>
    <property type="evidence" value="ECO:0007669"/>
    <property type="project" value="UniProtKB-UniRule"/>
</dbReference>
<dbReference type="GO" id="GO:0005829">
    <property type="term" value="C:cytosol"/>
    <property type="evidence" value="ECO:0007669"/>
    <property type="project" value="TreeGrafter"/>
</dbReference>
<dbReference type="HAMAP" id="MF_02006">
    <property type="entry name" value="Tyr_tRNA_synth_type1"/>
    <property type="match status" value="1"/>
</dbReference>
<evidence type="ECO:0000256" key="4">
    <source>
        <dbReference type="ARBA" id="ARBA00022741"/>
    </source>
</evidence>
<evidence type="ECO:0000256" key="6">
    <source>
        <dbReference type="ARBA" id="ARBA00022884"/>
    </source>
</evidence>
<evidence type="ECO:0000256" key="1">
    <source>
        <dbReference type="ARBA" id="ARBA00004496"/>
    </source>
</evidence>
<keyword evidence="7 11" id="KW-0648">Protein biosynthesis</keyword>
<dbReference type="EMBL" id="JAESWA010000029">
    <property type="protein sequence ID" value="MBL4933941.1"/>
    <property type="molecule type" value="Genomic_DNA"/>
</dbReference>
<dbReference type="SUPFAM" id="SSF52374">
    <property type="entry name" value="Nucleotidylyl transferase"/>
    <property type="match status" value="1"/>
</dbReference>
<name>A0A937K545_9CLOT</name>
<dbReference type="Pfam" id="PF00579">
    <property type="entry name" value="tRNA-synt_1b"/>
    <property type="match status" value="1"/>
</dbReference>
<dbReference type="InterPro" id="IPR001412">
    <property type="entry name" value="aa-tRNA-synth_I_CS"/>
</dbReference>
<evidence type="ECO:0000256" key="3">
    <source>
        <dbReference type="ARBA" id="ARBA00022598"/>
    </source>
</evidence>
<dbReference type="InterPro" id="IPR054608">
    <property type="entry name" value="SYY-like_C"/>
</dbReference>
<keyword evidence="5 11" id="KW-0067">ATP-binding</keyword>
<dbReference type="AlphaFoldDB" id="A0A937K545"/>
<comment type="subcellular location">
    <subcellularLocation>
        <location evidence="1 11">Cytoplasm</location>
    </subcellularLocation>
</comment>
<feature type="domain" description="Tyrosine--tRNA ligase SYY-like C-terminal" evidence="13">
    <location>
        <begin position="326"/>
        <end position="401"/>
    </location>
</feature>
<dbReference type="FunFam" id="3.40.50.620:FF:000008">
    <property type="entry name" value="Tyrosine--tRNA ligase"/>
    <property type="match status" value="1"/>
</dbReference>
<evidence type="ECO:0000256" key="5">
    <source>
        <dbReference type="ARBA" id="ARBA00022840"/>
    </source>
</evidence>
<dbReference type="InterPro" id="IPR014729">
    <property type="entry name" value="Rossmann-like_a/b/a_fold"/>
</dbReference>
<dbReference type="GO" id="GO:0005524">
    <property type="term" value="F:ATP binding"/>
    <property type="evidence" value="ECO:0007669"/>
    <property type="project" value="UniProtKB-UniRule"/>
</dbReference>
<feature type="binding site" evidence="11">
    <location>
        <position position="231"/>
    </location>
    <ligand>
        <name>ATP</name>
        <dbReference type="ChEBI" id="CHEBI:30616"/>
    </ligand>
</feature>
<dbReference type="InterPro" id="IPR024107">
    <property type="entry name" value="Tyr-tRNA-ligase_bac_1"/>
</dbReference>
<accession>A0A937K545</accession>
<comment type="function">
    <text evidence="11">Catalyzes the attachment of tyrosine to tRNA(Tyr) in a two-step reaction: tyrosine is first activated by ATP to form Tyr-AMP and then transferred to the acceptor end of tRNA(Tyr).</text>
</comment>
<comment type="catalytic activity">
    <reaction evidence="9 11">
        <text>tRNA(Tyr) + L-tyrosine + ATP = L-tyrosyl-tRNA(Tyr) + AMP + diphosphate + H(+)</text>
        <dbReference type="Rhea" id="RHEA:10220"/>
        <dbReference type="Rhea" id="RHEA-COMP:9706"/>
        <dbReference type="Rhea" id="RHEA-COMP:9707"/>
        <dbReference type="ChEBI" id="CHEBI:15378"/>
        <dbReference type="ChEBI" id="CHEBI:30616"/>
        <dbReference type="ChEBI" id="CHEBI:33019"/>
        <dbReference type="ChEBI" id="CHEBI:58315"/>
        <dbReference type="ChEBI" id="CHEBI:78442"/>
        <dbReference type="ChEBI" id="CHEBI:78536"/>
        <dbReference type="ChEBI" id="CHEBI:456215"/>
        <dbReference type="EC" id="6.1.1.1"/>
    </reaction>
</comment>
<evidence type="ECO:0000259" key="13">
    <source>
        <dbReference type="Pfam" id="PF22421"/>
    </source>
</evidence>
<dbReference type="PANTHER" id="PTHR11766">
    <property type="entry name" value="TYROSYL-TRNA SYNTHETASE"/>
    <property type="match status" value="1"/>
</dbReference>
<keyword evidence="15" id="KW-1185">Reference proteome</keyword>
<keyword evidence="3 11" id="KW-0436">Ligase</keyword>
<feature type="binding site" evidence="11">
    <location>
        <position position="168"/>
    </location>
    <ligand>
        <name>L-tyrosine</name>
        <dbReference type="ChEBI" id="CHEBI:58315"/>
    </ligand>
</feature>
<keyword evidence="4 11" id="KW-0547">Nucleotide-binding</keyword>
<dbReference type="GO" id="GO:0003723">
    <property type="term" value="F:RNA binding"/>
    <property type="evidence" value="ECO:0007669"/>
    <property type="project" value="UniProtKB-KW"/>
</dbReference>
<comment type="similarity">
    <text evidence="10 11">Belongs to the class-I aminoacyl-tRNA synthetase family. TyrS type 1 subfamily.</text>
</comment>
<dbReference type="FunFam" id="1.10.240.10:FF:000001">
    <property type="entry name" value="Tyrosine--tRNA ligase"/>
    <property type="match status" value="1"/>
</dbReference>
<dbReference type="PROSITE" id="PS00178">
    <property type="entry name" value="AA_TRNA_LIGASE_I"/>
    <property type="match status" value="1"/>
</dbReference>
<dbReference type="GO" id="GO:0042803">
    <property type="term" value="F:protein homodimerization activity"/>
    <property type="evidence" value="ECO:0007669"/>
    <property type="project" value="UniProtKB-ARBA"/>
</dbReference>
<feature type="short sequence motif" description="'KMSKS' region" evidence="11">
    <location>
        <begin position="228"/>
        <end position="232"/>
    </location>
</feature>
<dbReference type="PROSITE" id="PS50889">
    <property type="entry name" value="S4"/>
    <property type="match status" value="1"/>
</dbReference>
<evidence type="ECO:0000256" key="8">
    <source>
        <dbReference type="ARBA" id="ARBA00023146"/>
    </source>
</evidence>
<evidence type="ECO:0000256" key="12">
    <source>
        <dbReference type="PROSITE-ProRule" id="PRU00182"/>
    </source>
</evidence>
<dbReference type="NCBIfam" id="TIGR00234">
    <property type="entry name" value="tyrS"/>
    <property type="match status" value="1"/>
</dbReference>
<proteinExistence type="inferred from homology"/>
<dbReference type="InterPro" id="IPR002307">
    <property type="entry name" value="Tyr-tRNA-ligase"/>
</dbReference>
<protein>
    <recommendedName>
        <fullName evidence="11">Tyrosine--tRNA ligase</fullName>
        <ecNumber evidence="11">6.1.1.1</ecNumber>
    </recommendedName>
    <alternativeName>
        <fullName evidence="11">Tyrosyl-tRNA synthetase</fullName>
        <shortName evidence="11">TyrRS</shortName>
    </alternativeName>
</protein>
<dbReference type="Pfam" id="PF22421">
    <property type="entry name" value="SYY_C-terminal"/>
    <property type="match status" value="1"/>
</dbReference>
<dbReference type="PRINTS" id="PR01040">
    <property type="entry name" value="TRNASYNTHTYR"/>
</dbReference>
<feature type="binding site" evidence="11">
    <location>
        <position position="172"/>
    </location>
    <ligand>
        <name>L-tyrosine</name>
        <dbReference type="ChEBI" id="CHEBI:58315"/>
    </ligand>
</feature>
<evidence type="ECO:0000256" key="2">
    <source>
        <dbReference type="ARBA" id="ARBA00022490"/>
    </source>
</evidence>
<dbReference type="RefSeq" id="WP_202769403.1">
    <property type="nucleotide sequence ID" value="NZ_JAESWA010000029.1"/>
</dbReference>
<keyword evidence="8 11" id="KW-0030">Aminoacyl-tRNA synthetase</keyword>
<keyword evidence="6 12" id="KW-0694">RNA-binding</keyword>
<evidence type="ECO:0000256" key="11">
    <source>
        <dbReference type="HAMAP-Rule" id="MF_02006"/>
    </source>
</evidence>
<feature type="short sequence motif" description="'HIGH' region" evidence="11">
    <location>
        <begin position="40"/>
        <end position="49"/>
    </location>
</feature>
<dbReference type="SUPFAM" id="SSF55174">
    <property type="entry name" value="Alpha-L RNA-binding motif"/>
    <property type="match status" value="1"/>
</dbReference>
<sequence length="406" mass="46073">MSMILDELMDRGYIKQFTHEQETRELLEKEKITFYIGFDPTADSLHVGHFIAMMFMAHMQKAGHRPIALLGGGTAMVGDPSGKTDMRKMLTKEQIEHNVASIKKQMEKFIDFEDGKALIVNNADWLLNLNYVDFLREIGTHFSVNRMLTAECFKQRLEKGLSFLEFNYMLMQGYDFYVLNKEYDCKMQLGGDDQWSNMIAGVELIRKKSAKESFAMTCTLLTNSEGQKMGKTVNGALWLDPEKTSPYDFYQYWRNVGDADVQKCLALLTFLPMEEVRRLGSLKDAEINEAKKVLAYEVTKLVHGEIEAQKAKEASEALFGSGNDLSNVPTVTVGKDVFGKALLDLLVETSVIPSKKEGRRLVEQGGLTLNGEKVLDFKREFSEEDVKEGSALIKRGKKNYNRIVVE</sequence>
<evidence type="ECO:0000313" key="14">
    <source>
        <dbReference type="EMBL" id="MBL4933941.1"/>
    </source>
</evidence>
<dbReference type="GO" id="GO:0004831">
    <property type="term" value="F:tyrosine-tRNA ligase activity"/>
    <property type="evidence" value="ECO:0007669"/>
    <property type="project" value="UniProtKB-UniRule"/>
</dbReference>
<reference evidence="14" key="1">
    <citation type="submission" date="2021-01" db="EMBL/GenBank/DDBJ databases">
        <title>Genome public.</title>
        <authorList>
            <person name="Liu C."/>
            <person name="Sun Q."/>
        </authorList>
    </citation>
    <scope>NUCLEOTIDE SEQUENCE</scope>
    <source>
        <strain evidence="14">YIM B02565</strain>
    </source>
</reference>
<comment type="subunit">
    <text evidence="11">Homodimer.</text>
</comment>